<dbReference type="Pfam" id="PF22725">
    <property type="entry name" value="GFO_IDH_MocA_C3"/>
    <property type="match status" value="1"/>
</dbReference>
<dbReference type="InterPro" id="IPR000683">
    <property type="entry name" value="Gfo/Idh/MocA-like_OxRdtase_N"/>
</dbReference>
<sequence>MEPIRIGLIGVGGMAQSHIRGLQNVGTFKIKAICDVNNLTLQKVGEQLAIKSENQYRDFRKLIDSQKVDAVVSITPNNVHAPILAYCMEKNMPILTEKPFTLDYAEAIQLAEKYKKHPIPCMVGFSYRYTPAFRFVKALLDKGEIGQVRSFSIQYLQGWGAPPYDTPYVWRFNPTVTGTGVLGDLGSHMIDMAHYLFGPFQEVSAKMESFITKRRSEQSNEWKEFVIDDFACFQARMETGIVGTFQTTRNAIGSGNQHEVSIYGDKGTIHASTKEENIVHLIYFDEKTAELVEKKMHVPKTAYLTEWEDFAKMLKGEVGLGFPDFQAGVLNQQVLEAIIESSKQPGKMISALES</sequence>
<evidence type="ECO:0000259" key="2">
    <source>
        <dbReference type="Pfam" id="PF01408"/>
    </source>
</evidence>
<protein>
    <submittedName>
        <fullName evidence="4">Gfo/Idh/MocA family oxidoreductase</fullName>
    </submittedName>
</protein>
<dbReference type="Gene3D" id="3.30.360.10">
    <property type="entry name" value="Dihydrodipicolinate Reductase, domain 2"/>
    <property type="match status" value="1"/>
</dbReference>
<evidence type="ECO:0000256" key="1">
    <source>
        <dbReference type="ARBA" id="ARBA00023002"/>
    </source>
</evidence>
<reference evidence="4 5" key="1">
    <citation type="submission" date="2020-04" db="EMBL/GenBank/DDBJ databases">
        <title>Bacillus sp. UniB3 isolated from commercial digestive syrup.</title>
        <authorList>
            <person name="Thorat V."/>
            <person name="Kirdat K."/>
            <person name="Tiwarekar B."/>
            <person name="Yadav A."/>
        </authorList>
    </citation>
    <scope>NUCLEOTIDE SEQUENCE [LARGE SCALE GENOMIC DNA]</scope>
    <source>
        <strain evidence="4 5">UniB3</strain>
    </source>
</reference>
<dbReference type="Pfam" id="PF01408">
    <property type="entry name" value="GFO_IDH_MocA"/>
    <property type="match status" value="1"/>
</dbReference>
<proteinExistence type="predicted"/>
<dbReference type="GO" id="GO:0000166">
    <property type="term" value="F:nucleotide binding"/>
    <property type="evidence" value="ECO:0007669"/>
    <property type="project" value="InterPro"/>
</dbReference>
<evidence type="ECO:0000313" key="5">
    <source>
        <dbReference type="Proteomes" id="UP000588491"/>
    </source>
</evidence>
<keyword evidence="1" id="KW-0560">Oxidoreductase</keyword>
<dbReference type="RefSeq" id="WP_169188278.1">
    <property type="nucleotide sequence ID" value="NZ_JABBPK010000001.1"/>
</dbReference>
<feature type="domain" description="Gfo/Idh/MocA-like oxidoreductase N-terminal" evidence="2">
    <location>
        <begin position="4"/>
        <end position="125"/>
    </location>
</feature>
<dbReference type="SUPFAM" id="SSF55347">
    <property type="entry name" value="Glyceraldehyde-3-phosphate dehydrogenase-like, C-terminal domain"/>
    <property type="match status" value="1"/>
</dbReference>
<dbReference type="AlphaFoldDB" id="A0A7Y0K756"/>
<keyword evidence="5" id="KW-1185">Reference proteome</keyword>
<gene>
    <name evidence="4" type="ORF">HHU08_08540</name>
</gene>
<dbReference type="PANTHER" id="PTHR43818:SF11">
    <property type="entry name" value="BCDNA.GH03377"/>
    <property type="match status" value="1"/>
</dbReference>
<dbReference type="Proteomes" id="UP000588491">
    <property type="component" value="Unassembled WGS sequence"/>
</dbReference>
<evidence type="ECO:0000259" key="3">
    <source>
        <dbReference type="Pfam" id="PF22725"/>
    </source>
</evidence>
<dbReference type="GO" id="GO:0016491">
    <property type="term" value="F:oxidoreductase activity"/>
    <property type="evidence" value="ECO:0007669"/>
    <property type="project" value="UniProtKB-KW"/>
</dbReference>
<accession>A0A7Y0K756</accession>
<dbReference type="PANTHER" id="PTHR43818">
    <property type="entry name" value="BCDNA.GH03377"/>
    <property type="match status" value="1"/>
</dbReference>
<name>A0A7Y0K756_9BACI</name>
<dbReference type="InterPro" id="IPR036291">
    <property type="entry name" value="NAD(P)-bd_dom_sf"/>
</dbReference>
<organism evidence="4 5">
    <name type="scientific">Niallia alba</name>
    <dbReference type="NCBI Taxonomy" id="2729105"/>
    <lineage>
        <taxon>Bacteria</taxon>
        <taxon>Bacillati</taxon>
        <taxon>Bacillota</taxon>
        <taxon>Bacilli</taxon>
        <taxon>Bacillales</taxon>
        <taxon>Bacillaceae</taxon>
        <taxon>Niallia</taxon>
    </lineage>
</organism>
<dbReference type="SUPFAM" id="SSF51735">
    <property type="entry name" value="NAD(P)-binding Rossmann-fold domains"/>
    <property type="match status" value="1"/>
</dbReference>
<dbReference type="Gene3D" id="3.40.50.720">
    <property type="entry name" value="NAD(P)-binding Rossmann-like Domain"/>
    <property type="match status" value="1"/>
</dbReference>
<dbReference type="EMBL" id="JABBPK010000001">
    <property type="protein sequence ID" value="NMO77039.1"/>
    <property type="molecule type" value="Genomic_DNA"/>
</dbReference>
<feature type="domain" description="GFO/IDH/MocA-like oxidoreductase" evidence="3">
    <location>
        <begin position="133"/>
        <end position="269"/>
    </location>
</feature>
<evidence type="ECO:0000313" key="4">
    <source>
        <dbReference type="EMBL" id="NMO77039.1"/>
    </source>
</evidence>
<comment type="caution">
    <text evidence="4">The sequence shown here is derived from an EMBL/GenBank/DDBJ whole genome shotgun (WGS) entry which is preliminary data.</text>
</comment>
<dbReference type="InterPro" id="IPR055170">
    <property type="entry name" value="GFO_IDH_MocA-like_dom"/>
</dbReference>
<dbReference type="InterPro" id="IPR050463">
    <property type="entry name" value="Gfo/Idh/MocA_oxidrdct_glycsds"/>
</dbReference>